<dbReference type="AlphaFoldDB" id="A0A285H4W5"/>
<sequence>MRGAKLITAGFLMALAACAPAAGESPGVATAQSGGPAAQASSSAPAVPDEDMALKHAQCMRKEGVTWWPDPKPGGRTTIKTPKGFDPDKLEKAMEACKAFAPNGGERLKPDAEMLEQARQMAKCMRENGVPNFPDPKPDGSIAIDGRKLGTGPGDPTFDKAEKACEKYVPEGASTERHAEGTDA</sequence>
<feature type="compositionally biased region" description="Low complexity" evidence="1">
    <location>
        <begin position="31"/>
        <end position="46"/>
    </location>
</feature>
<feature type="region of interest" description="Disordered" evidence="1">
    <location>
        <begin position="127"/>
        <end position="160"/>
    </location>
</feature>
<evidence type="ECO:0000313" key="4">
    <source>
        <dbReference type="Proteomes" id="UP000219612"/>
    </source>
</evidence>
<dbReference type="OrthoDB" id="7949713at2"/>
<dbReference type="RefSeq" id="WP_097319792.1">
    <property type="nucleotide sequence ID" value="NZ_OBDY01000003.1"/>
</dbReference>
<feature type="region of interest" description="Disordered" evidence="1">
    <location>
        <begin position="24"/>
        <end position="48"/>
    </location>
</feature>
<protein>
    <recommendedName>
        <fullName evidence="5">Lipoprotein</fullName>
    </recommendedName>
</protein>
<name>A0A285H4W5_9ACTN</name>
<dbReference type="EMBL" id="OBDY01000003">
    <property type="protein sequence ID" value="SNY30920.1"/>
    <property type="molecule type" value="Genomic_DNA"/>
</dbReference>
<feature type="signal peptide" evidence="2">
    <location>
        <begin position="1"/>
        <end position="21"/>
    </location>
</feature>
<proteinExistence type="predicted"/>
<reference evidence="3 4" key="1">
    <citation type="submission" date="2017-09" db="EMBL/GenBank/DDBJ databases">
        <authorList>
            <person name="Ehlers B."/>
            <person name="Leendertz F.H."/>
        </authorList>
    </citation>
    <scope>NUCLEOTIDE SEQUENCE [LARGE SCALE GENOMIC DNA]</scope>
    <source>
        <strain evidence="3 4">CGMCC 4.6857</strain>
    </source>
</reference>
<dbReference type="Proteomes" id="UP000219612">
    <property type="component" value="Unassembled WGS sequence"/>
</dbReference>
<evidence type="ECO:0000313" key="3">
    <source>
        <dbReference type="EMBL" id="SNY30920.1"/>
    </source>
</evidence>
<keyword evidence="2" id="KW-0732">Signal</keyword>
<feature type="region of interest" description="Disordered" evidence="1">
    <location>
        <begin position="66"/>
        <end position="87"/>
    </location>
</feature>
<feature type="chain" id="PRO_5038523841" description="Lipoprotein" evidence="2">
    <location>
        <begin position="22"/>
        <end position="184"/>
    </location>
</feature>
<keyword evidence="4" id="KW-1185">Reference proteome</keyword>
<evidence type="ECO:0000256" key="2">
    <source>
        <dbReference type="SAM" id="SignalP"/>
    </source>
</evidence>
<dbReference type="PROSITE" id="PS51257">
    <property type="entry name" value="PROKAR_LIPOPROTEIN"/>
    <property type="match status" value="1"/>
</dbReference>
<organism evidence="3 4">
    <name type="scientific">Paractinoplanes atraurantiacus</name>
    <dbReference type="NCBI Taxonomy" id="1036182"/>
    <lineage>
        <taxon>Bacteria</taxon>
        <taxon>Bacillati</taxon>
        <taxon>Actinomycetota</taxon>
        <taxon>Actinomycetes</taxon>
        <taxon>Micromonosporales</taxon>
        <taxon>Micromonosporaceae</taxon>
        <taxon>Paractinoplanes</taxon>
    </lineage>
</organism>
<gene>
    <name evidence="3" type="ORF">SAMN05421748_103479</name>
</gene>
<evidence type="ECO:0000256" key="1">
    <source>
        <dbReference type="SAM" id="MobiDB-lite"/>
    </source>
</evidence>
<evidence type="ECO:0008006" key="5">
    <source>
        <dbReference type="Google" id="ProtNLM"/>
    </source>
</evidence>
<accession>A0A285H4W5</accession>